<name>A0A1F5S248_9BACT</name>
<dbReference type="Gene3D" id="3.40.50.700">
    <property type="entry name" value="NADH:ubiquinone oxidoreductase-like, 20kDa subunit"/>
    <property type="match status" value="1"/>
</dbReference>
<evidence type="ECO:0000256" key="1">
    <source>
        <dbReference type="ARBA" id="ARBA00023002"/>
    </source>
</evidence>
<dbReference type="InterPro" id="IPR037024">
    <property type="entry name" value="NiFe_Hase_small_N_sf"/>
</dbReference>
<keyword evidence="1" id="KW-0560">Oxidoreductase</keyword>
<comment type="caution">
    <text evidence="3">The sequence shown here is derived from an EMBL/GenBank/DDBJ whole genome shotgun (WGS) entry which is preliminary data.</text>
</comment>
<feature type="domain" description="NADH:ubiquinone oxidoreductase-like 20kDa subunit" evidence="2">
    <location>
        <begin position="15"/>
        <end position="151"/>
    </location>
</feature>
<dbReference type="Pfam" id="PF01058">
    <property type="entry name" value="Oxidored_q6"/>
    <property type="match status" value="1"/>
</dbReference>
<dbReference type="PANTHER" id="PTHR42845:SF1">
    <property type="entry name" value="HYDROGENASE SMALL SUBUNIT"/>
    <property type="match status" value="1"/>
</dbReference>
<proteinExistence type="predicted"/>
<evidence type="ECO:0000313" key="4">
    <source>
        <dbReference type="Proteomes" id="UP000177407"/>
    </source>
</evidence>
<dbReference type="EMBL" id="MFGA01000020">
    <property type="protein sequence ID" value="OGF20749.1"/>
    <property type="molecule type" value="Genomic_DNA"/>
</dbReference>
<protein>
    <recommendedName>
        <fullName evidence="2">NADH:ubiquinone oxidoreductase-like 20kDa subunit domain-containing protein</fullName>
    </recommendedName>
</protein>
<accession>A0A1F5S248</accession>
<dbReference type="InterPro" id="IPR006137">
    <property type="entry name" value="NADH_UbQ_OxRdtase-like_20kDa"/>
</dbReference>
<dbReference type="SUPFAM" id="SSF56770">
    <property type="entry name" value="HydA/Nqo6-like"/>
    <property type="match status" value="1"/>
</dbReference>
<organism evidence="3 4">
    <name type="scientific">Candidatus Falkowbacteria bacterium RIFOXYA2_FULL_38_12</name>
    <dbReference type="NCBI Taxonomy" id="1797993"/>
    <lineage>
        <taxon>Bacteria</taxon>
        <taxon>Candidatus Falkowiibacteriota</taxon>
    </lineage>
</organism>
<dbReference type="AlphaFoldDB" id="A0A1F5S248"/>
<evidence type="ECO:0000313" key="3">
    <source>
        <dbReference type="EMBL" id="OGF20749.1"/>
    </source>
</evidence>
<dbReference type="InterPro" id="IPR051349">
    <property type="entry name" value="Hydrogenase_assoc-protein"/>
</dbReference>
<evidence type="ECO:0000259" key="2">
    <source>
        <dbReference type="Pfam" id="PF01058"/>
    </source>
</evidence>
<dbReference type="GO" id="GO:0051536">
    <property type="term" value="F:iron-sulfur cluster binding"/>
    <property type="evidence" value="ECO:0007669"/>
    <property type="project" value="InterPro"/>
</dbReference>
<dbReference type="Proteomes" id="UP000177407">
    <property type="component" value="Unassembled WGS sequence"/>
</dbReference>
<dbReference type="GO" id="GO:0016491">
    <property type="term" value="F:oxidoreductase activity"/>
    <property type="evidence" value="ECO:0007669"/>
    <property type="project" value="UniProtKB-KW"/>
</dbReference>
<reference evidence="3 4" key="1">
    <citation type="journal article" date="2016" name="Nat. Commun.">
        <title>Thousands of microbial genomes shed light on interconnected biogeochemical processes in an aquifer system.</title>
        <authorList>
            <person name="Anantharaman K."/>
            <person name="Brown C.T."/>
            <person name="Hug L.A."/>
            <person name="Sharon I."/>
            <person name="Castelle C.J."/>
            <person name="Probst A.J."/>
            <person name="Thomas B.C."/>
            <person name="Singh A."/>
            <person name="Wilkins M.J."/>
            <person name="Karaoz U."/>
            <person name="Brodie E.L."/>
            <person name="Williams K.H."/>
            <person name="Hubbard S.S."/>
            <person name="Banfield J.F."/>
        </authorList>
    </citation>
    <scope>NUCLEOTIDE SEQUENCE [LARGE SCALE GENOMIC DNA]</scope>
</reference>
<dbReference type="PANTHER" id="PTHR42845">
    <property type="entry name" value="COENZYME F420-REDUCING HYDROGENASE, GAMMA SUBUNIT"/>
    <property type="match status" value="1"/>
</dbReference>
<sequence length="250" mass="28149">MKKKLKLVIASMTCCEGCQVEILNLGERLLNIFEIFDLGNFSWVKEKEEIDYYDVALIEGTPLTDEDIQSLKELRKKSKIIVAMGTCAHLGGVQEIKNYTENRKNEKAKYVYSKYQRIENKVVVPLSKIVKIDYVAPGCPINKDELYNILCDIAIGKSPKIAPRPVCFECQNNGYPCLLQKGEPCLGPITLGGCDAVCLKSNRFCYGCRGPINAKSPIIKRHLENIKKLVGEKYLAEILETFGAEDDFIK</sequence>
<gene>
    <name evidence="3" type="ORF">A2257_03175</name>
</gene>